<feature type="domain" description="HTH tetR-type" evidence="5">
    <location>
        <begin position="2"/>
        <end position="62"/>
    </location>
</feature>
<dbReference type="PANTHER" id="PTHR43479:SF22">
    <property type="entry name" value="TRANSCRIPTIONAL REGULATOR, TETR FAMILY"/>
    <property type="match status" value="1"/>
</dbReference>
<proteinExistence type="predicted"/>
<protein>
    <recommendedName>
        <fullName evidence="5">HTH tetR-type domain-containing protein</fullName>
    </recommendedName>
</protein>
<reference evidence="6 7" key="1">
    <citation type="submission" date="2017-07" db="EMBL/GenBank/DDBJ databases">
        <title>Virgibacillus sp. LM2416.</title>
        <authorList>
            <person name="Tak E.J."/>
            <person name="Bae J.-W."/>
        </authorList>
    </citation>
    <scope>NUCLEOTIDE SEQUENCE [LARGE SCALE GENOMIC DNA]</scope>
    <source>
        <strain evidence="6 7">LM2416</strain>
    </source>
</reference>
<dbReference type="Pfam" id="PF00440">
    <property type="entry name" value="TetR_N"/>
    <property type="match status" value="1"/>
</dbReference>
<dbReference type="InterPro" id="IPR050624">
    <property type="entry name" value="HTH-type_Tx_Regulator"/>
</dbReference>
<gene>
    <name evidence="6" type="ORF">CFK37_06800</name>
</gene>
<evidence type="ECO:0000256" key="2">
    <source>
        <dbReference type="ARBA" id="ARBA00023125"/>
    </source>
</evidence>
<organism evidence="6 7">
    <name type="scientific">Virgibacillus phasianinus</name>
    <dbReference type="NCBI Taxonomy" id="2017483"/>
    <lineage>
        <taxon>Bacteria</taxon>
        <taxon>Bacillati</taxon>
        <taxon>Bacillota</taxon>
        <taxon>Bacilli</taxon>
        <taxon>Bacillales</taxon>
        <taxon>Bacillaceae</taxon>
        <taxon>Virgibacillus</taxon>
    </lineage>
</organism>
<dbReference type="AlphaFoldDB" id="A0A220U177"/>
<dbReference type="OrthoDB" id="9812993at2"/>
<dbReference type="InterPro" id="IPR009057">
    <property type="entry name" value="Homeodomain-like_sf"/>
</dbReference>
<keyword evidence="1" id="KW-0678">Repressor</keyword>
<evidence type="ECO:0000259" key="5">
    <source>
        <dbReference type="PROSITE" id="PS50977"/>
    </source>
</evidence>
<dbReference type="Gene3D" id="1.10.357.10">
    <property type="entry name" value="Tetracycline Repressor, domain 2"/>
    <property type="match status" value="1"/>
</dbReference>
<dbReference type="GO" id="GO:0003677">
    <property type="term" value="F:DNA binding"/>
    <property type="evidence" value="ECO:0007669"/>
    <property type="project" value="UniProtKB-UniRule"/>
</dbReference>
<dbReference type="InterPro" id="IPR023772">
    <property type="entry name" value="DNA-bd_HTH_TetR-type_CS"/>
</dbReference>
<dbReference type="PROSITE" id="PS01081">
    <property type="entry name" value="HTH_TETR_1"/>
    <property type="match status" value="1"/>
</dbReference>
<evidence type="ECO:0000256" key="1">
    <source>
        <dbReference type="ARBA" id="ARBA00022491"/>
    </source>
</evidence>
<keyword evidence="7" id="KW-1185">Reference proteome</keyword>
<evidence type="ECO:0000313" key="7">
    <source>
        <dbReference type="Proteomes" id="UP000198312"/>
    </source>
</evidence>
<feature type="DNA-binding region" description="H-T-H motif" evidence="3">
    <location>
        <begin position="25"/>
        <end position="44"/>
    </location>
</feature>
<dbReference type="KEGG" id="vil:CFK37_06800"/>
<evidence type="ECO:0000256" key="4">
    <source>
        <dbReference type="SAM" id="Coils"/>
    </source>
</evidence>
<evidence type="ECO:0000313" key="6">
    <source>
        <dbReference type="EMBL" id="ASK61888.1"/>
    </source>
</evidence>
<dbReference type="PANTHER" id="PTHR43479">
    <property type="entry name" value="ACREF/ENVCD OPERON REPRESSOR-RELATED"/>
    <property type="match status" value="1"/>
</dbReference>
<accession>A0A220U177</accession>
<evidence type="ECO:0000256" key="3">
    <source>
        <dbReference type="PROSITE-ProRule" id="PRU00335"/>
    </source>
</evidence>
<dbReference type="PROSITE" id="PS50977">
    <property type="entry name" value="HTH_TETR_2"/>
    <property type="match status" value="1"/>
</dbReference>
<feature type="coiled-coil region" evidence="4">
    <location>
        <begin position="48"/>
        <end position="75"/>
    </location>
</feature>
<name>A0A220U177_9BACI</name>
<dbReference type="InterPro" id="IPR001647">
    <property type="entry name" value="HTH_TetR"/>
</dbReference>
<dbReference type="EMBL" id="CP022315">
    <property type="protein sequence ID" value="ASK61888.1"/>
    <property type="molecule type" value="Genomic_DNA"/>
</dbReference>
<dbReference type="Proteomes" id="UP000198312">
    <property type="component" value="Chromosome"/>
</dbReference>
<dbReference type="PRINTS" id="PR00455">
    <property type="entry name" value="HTHTETR"/>
</dbReference>
<dbReference type="RefSeq" id="WP_089061148.1">
    <property type="nucleotide sequence ID" value="NZ_CP022315.1"/>
</dbReference>
<dbReference type="SUPFAM" id="SSF46689">
    <property type="entry name" value="Homeodomain-like"/>
    <property type="match status" value="1"/>
</dbReference>
<keyword evidence="2 3" id="KW-0238">DNA-binding</keyword>
<sequence>MNTKKKQIIDAAHQLFIEKGFALTSIQDILDHAQIAKGTFYNHFDSKNECLLAILEFVKQEIDQKRRELAKGKENNNEDVFIDQLAVRMNMNRQHHLLAVFETVSFSDDMGLKAFMKEQHIGELKWITKRLSDIYPPDAKRYTLDHAVILVSIIHHVIQVWKLGSSKKVQTEKVIQYALSRVKAIIQEQMQSEEVFFPENWLDQATDSYAMDVSEIKSKAFAQLKDLAEKIDHKETKKANYIQFLLMELEADKPRAFLLESVLMSLEHGFNHSEYEHEVRTVSKLIWALINHIDEG</sequence>
<keyword evidence="4" id="KW-0175">Coiled coil</keyword>